<dbReference type="Pfam" id="PF01328">
    <property type="entry name" value="Peroxidase_2"/>
    <property type="match status" value="1"/>
</dbReference>
<dbReference type="InterPro" id="IPR036851">
    <property type="entry name" value="Chloroperoxidase-like_sf"/>
</dbReference>
<gene>
    <name evidence="10" type="ORF">PV09_06085</name>
</gene>
<evidence type="ECO:0000313" key="10">
    <source>
        <dbReference type="EMBL" id="KIW02646.1"/>
    </source>
</evidence>
<dbReference type="HOGENOM" id="CLU_050230_5_1_1"/>
<dbReference type="GO" id="GO:0046872">
    <property type="term" value="F:metal ion binding"/>
    <property type="evidence" value="ECO:0007669"/>
    <property type="project" value="UniProtKB-KW"/>
</dbReference>
<keyword evidence="6" id="KW-0408">Iron</keyword>
<keyword evidence="8" id="KW-0732">Signal</keyword>
<keyword evidence="4" id="KW-0479">Metal-binding</keyword>
<comment type="similarity">
    <text evidence="7">Belongs to the chloroperoxidase family.</text>
</comment>
<proteinExistence type="inferred from homology"/>
<evidence type="ECO:0000259" key="9">
    <source>
        <dbReference type="PROSITE" id="PS51405"/>
    </source>
</evidence>
<dbReference type="RefSeq" id="XP_016212515.1">
    <property type="nucleotide sequence ID" value="XM_016359679.1"/>
</dbReference>
<sequence>MLIQQLILYSICVSAAAVDHVKYHYKRQAGDSRSPCPAMNTLANHGYINRDGKNISLNDLSNAAMKVYNIDILLATLFTRGGNLLIQNNTLDGVLKTTVDLSDYDKHDAIEHDGSLTRMDFSQGDDHTFQPEMLKQLLNDSTSDFLDFDSLAKSRVRREKDMASRGNPPLDGKGIFIAYGEAALLLETFGKGTNKAPKADIETFFSEERLPDGYEVPKQLITIPSTVALSGEIQAAAAFHRMFSF</sequence>
<feature type="signal peptide" evidence="8">
    <location>
        <begin position="1"/>
        <end position="17"/>
    </location>
</feature>
<dbReference type="GeneID" id="27314058"/>
<dbReference type="PANTHER" id="PTHR33577">
    <property type="entry name" value="STERIGMATOCYSTIN BIOSYNTHESIS PEROXIDASE STCC-RELATED"/>
    <property type="match status" value="1"/>
</dbReference>
<name>A0A0D1XK06_9PEZI</name>
<feature type="domain" description="Heme haloperoxidase family profile" evidence="9">
    <location>
        <begin position="18"/>
        <end position="235"/>
    </location>
</feature>
<protein>
    <recommendedName>
        <fullName evidence="9">Heme haloperoxidase family profile domain-containing protein</fullName>
    </recommendedName>
</protein>
<dbReference type="VEuPathDB" id="FungiDB:PV09_06085"/>
<evidence type="ECO:0000256" key="2">
    <source>
        <dbReference type="ARBA" id="ARBA00022559"/>
    </source>
</evidence>
<accession>A0A0D1XK06</accession>
<evidence type="ECO:0000256" key="6">
    <source>
        <dbReference type="ARBA" id="ARBA00023004"/>
    </source>
</evidence>
<evidence type="ECO:0000256" key="7">
    <source>
        <dbReference type="ARBA" id="ARBA00025795"/>
    </source>
</evidence>
<dbReference type="OrthoDB" id="407298at2759"/>
<feature type="chain" id="PRO_5002236420" description="Heme haloperoxidase family profile domain-containing protein" evidence="8">
    <location>
        <begin position="18"/>
        <end position="245"/>
    </location>
</feature>
<dbReference type="EMBL" id="KN847548">
    <property type="protein sequence ID" value="KIW02646.1"/>
    <property type="molecule type" value="Genomic_DNA"/>
</dbReference>
<evidence type="ECO:0000313" key="11">
    <source>
        <dbReference type="Proteomes" id="UP000053259"/>
    </source>
</evidence>
<dbReference type="Proteomes" id="UP000053259">
    <property type="component" value="Unassembled WGS sequence"/>
</dbReference>
<reference evidence="10 11" key="1">
    <citation type="submission" date="2015-01" db="EMBL/GenBank/DDBJ databases">
        <title>The Genome Sequence of Ochroconis gallopava CBS43764.</title>
        <authorList>
            <consortium name="The Broad Institute Genomics Platform"/>
            <person name="Cuomo C."/>
            <person name="de Hoog S."/>
            <person name="Gorbushina A."/>
            <person name="Stielow B."/>
            <person name="Teixiera M."/>
            <person name="Abouelleil A."/>
            <person name="Chapman S.B."/>
            <person name="Priest M."/>
            <person name="Young S.K."/>
            <person name="Wortman J."/>
            <person name="Nusbaum C."/>
            <person name="Birren B."/>
        </authorList>
    </citation>
    <scope>NUCLEOTIDE SEQUENCE [LARGE SCALE GENOMIC DNA]</scope>
    <source>
        <strain evidence="10 11">CBS 43764</strain>
    </source>
</reference>
<dbReference type="PANTHER" id="PTHR33577:SF9">
    <property type="entry name" value="PEROXIDASE STCC"/>
    <property type="match status" value="1"/>
</dbReference>
<evidence type="ECO:0000256" key="8">
    <source>
        <dbReference type="SAM" id="SignalP"/>
    </source>
</evidence>
<evidence type="ECO:0000256" key="3">
    <source>
        <dbReference type="ARBA" id="ARBA00022617"/>
    </source>
</evidence>
<evidence type="ECO:0000256" key="4">
    <source>
        <dbReference type="ARBA" id="ARBA00022723"/>
    </source>
</evidence>
<keyword evidence="3" id="KW-0349">Heme</keyword>
<dbReference type="GO" id="GO:0004601">
    <property type="term" value="F:peroxidase activity"/>
    <property type="evidence" value="ECO:0007669"/>
    <property type="project" value="UniProtKB-KW"/>
</dbReference>
<evidence type="ECO:0000256" key="1">
    <source>
        <dbReference type="ARBA" id="ARBA00001970"/>
    </source>
</evidence>
<keyword evidence="2" id="KW-0575">Peroxidase</keyword>
<organism evidence="10 11">
    <name type="scientific">Verruconis gallopava</name>
    <dbReference type="NCBI Taxonomy" id="253628"/>
    <lineage>
        <taxon>Eukaryota</taxon>
        <taxon>Fungi</taxon>
        <taxon>Dikarya</taxon>
        <taxon>Ascomycota</taxon>
        <taxon>Pezizomycotina</taxon>
        <taxon>Dothideomycetes</taxon>
        <taxon>Pleosporomycetidae</taxon>
        <taxon>Venturiales</taxon>
        <taxon>Sympoventuriaceae</taxon>
        <taxon>Verruconis</taxon>
    </lineage>
</organism>
<keyword evidence="5" id="KW-0560">Oxidoreductase</keyword>
<evidence type="ECO:0000256" key="5">
    <source>
        <dbReference type="ARBA" id="ARBA00023002"/>
    </source>
</evidence>
<dbReference type="SUPFAM" id="SSF47571">
    <property type="entry name" value="Cloroperoxidase"/>
    <property type="match status" value="1"/>
</dbReference>
<dbReference type="Gene3D" id="1.10.489.10">
    <property type="entry name" value="Chloroperoxidase-like"/>
    <property type="match status" value="1"/>
</dbReference>
<dbReference type="InterPro" id="IPR000028">
    <property type="entry name" value="Chloroperoxidase"/>
</dbReference>
<dbReference type="InParanoid" id="A0A0D1XK06"/>
<keyword evidence="11" id="KW-1185">Reference proteome</keyword>
<comment type="cofactor">
    <cofactor evidence="1">
        <name>heme b</name>
        <dbReference type="ChEBI" id="CHEBI:60344"/>
    </cofactor>
</comment>
<dbReference type="STRING" id="253628.A0A0D1XK06"/>
<dbReference type="PROSITE" id="PS51405">
    <property type="entry name" value="HEME_HALOPEROXIDASE"/>
    <property type="match status" value="1"/>
</dbReference>
<dbReference type="AlphaFoldDB" id="A0A0D1XK06"/>